<dbReference type="SMART" id="SM00174">
    <property type="entry name" value="RHO"/>
    <property type="match status" value="1"/>
</dbReference>
<dbReference type="InterPro" id="IPR001806">
    <property type="entry name" value="Small_GTPase"/>
</dbReference>
<dbReference type="InterPro" id="IPR050227">
    <property type="entry name" value="Rab"/>
</dbReference>
<dbReference type="PROSITE" id="PS51419">
    <property type="entry name" value="RAB"/>
    <property type="match status" value="1"/>
</dbReference>
<keyword evidence="2" id="KW-0342">GTP-binding</keyword>
<reference evidence="3" key="1">
    <citation type="journal article" date="2020" name="Nature">
        <title>Giant virus diversity and host interactions through global metagenomics.</title>
        <authorList>
            <person name="Schulz F."/>
            <person name="Roux S."/>
            <person name="Paez-Espino D."/>
            <person name="Jungbluth S."/>
            <person name="Walsh D.A."/>
            <person name="Denef V.J."/>
            <person name="McMahon K.D."/>
            <person name="Konstantinidis K.T."/>
            <person name="Eloe-Fadrosh E.A."/>
            <person name="Kyrpides N.C."/>
            <person name="Woyke T."/>
        </authorList>
    </citation>
    <scope>NUCLEOTIDE SEQUENCE</scope>
    <source>
        <strain evidence="3">GVMAG-M-3300010160-60</strain>
    </source>
</reference>
<protein>
    <submittedName>
        <fullName evidence="3">Uncharacterized protein</fullName>
    </submittedName>
</protein>
<dbReference type="Gene3D" id="3.40.50.300">
    <property type="entry name" value="P-loop containing nucleotide triphosphate hydrolases"/>
    <property type="match status" value="1"/>
</dbReference>
<dbReference type="PROSITE" id="PS51421">
    <property type="entry name" value="RAS"/>
    <property type="match status" value="1"/>
</dbReference>
<dbReference type="FunFam" id="3.40.50.300:FF:001447">
    <property type="entry name" value="Ras-related protein Rab-1B"/>
    <property type="match status" value="1"/>
</dbReference>
<dbReference type="EMBL" id="MN739130">
    <property type="protein sequence ID" value="QHS90162.1"/>
    <property type="molecule type" value="Genomic_DNA"/>
</dbReference>
<dbReference type="SMART" id="SM00175">
    <property type="entry name" value="RAB"/>
    <property type="match status" value="1"/>
</dbReference>
<dbReference type="GO" id="GO:0005525">
    <property type="term" value="F:GTP binding"/>
    <property type="evidence" value="ECO:0007669"/>
    <property type="project" value="UniProtKB-KW"/>
</dbReference>
<name>A0A6C0BDU7_9ZZZZ</name>
<evidence type="ECO:0000313" key="3">
    <source>
        <dbReference type="EMBL" id="QHS90162.1"/>
    </source>
</evidence>
<dbReference type="InterPro" id="IPR005225">
    <property type="entry name" value="Small_GTP-bd"/>
</dbReference>
<evidence type="ECO:0000256" key="2">
    <source>
        <dbReference type="ARBA" id="ARBA00023134"/>
    </source>
</evidence>
<evidence type="ECO:0000256" key="1">
    <source>
        <dbReference type="ARBA" id="ARBA00022741"/>
    </source>
</evidence>
<dbReference type="NCBIfam" id="TIGR00231">
    <property type="entry name" value="small_GTP"/>
    <property type="match status" value="1"/>
</dbReference>
<proteinExistence type="predicted"/>
<sequence>MSLRNYDYIIKFLVIGDASVGKSNIISKYISNKTELTYDMTIGIELAVKYVTIDDIKYKLHIWDTAGQEMFRSISKMYYRDAKCCLIVYDITNRKSFLSLQNWYDEIIKAEPFINITIIGNKTDLEYQRVVDYEEGLDFAKKYGLPFYETNIYSPKLNEIFENMVTKLKLVKIIPEENVSTDYMVLNDLDRPTKSYACCRI</sequence>
<dbReference type="Pfam" id="PF00071">
    <property type="entry name" value="Ras"/>
    <property type="match status" value="1"/>
</dbReference>
<dbReference type="SUPFAM" id="SSF52540">
    <property type="entry name" value="P-loop containing nucleoside triphosphate hydrolases"/>
    <property type="match status" value="1"/>
</dbReference>
<accession>A0A6C0BDU7</accession>
<dbReference type="SMART" id="SM00173">
    <property type="entry name" value="RAS"/>
    <property type="match status" value="1"/>
</dbReference>
<dbReference type="CDD" id="cd00154">
    <property type="entry name" value="Rab"/>
    <property type="match status" value="1"/>
</dbReference>
<dbReference type="InterPro" id="IPR027417">
    <property type="entry name" value="P-loop_NTPase"/>
</dbReference>
<dbReference type="PRINTS" id="PR00449">
    <property type="entry name" value="RASTRNSFRMNG"/>
</dbReference>
<dbReference type="AlphaFoldDB" id="A0A6C0BDU7"/>
<keyword evidence="1" id="KW-0547">Nucleotide-binding</keyword>
<organism evidence="3">
    <name type="scientific">viral metagenome</name>
    <dbReference type="NCBI Taxonomy" id="1070528"/>
    <lineage>
        <taxon>unclassified sequences</taxon>
        <taxon>metagenomes</taxon>
        <taxon>organismal metagenomes</taxon>
    </lineage>
</organism>
<dbReference type="PANTHER" id="PTHR47977">
    <property type="entry name" value="RAS-RELATED PROTEIN RAB"/>
    <property type="match status" value="1"/>
</dbReference>
<dbReference type="GO" id="GO:0003924">
    <property type="term" value="F:GTPase activity"/>
    <property type="evidence" value="ECO:0007669"/>
    <property type="project" value="InterPro"/>
</dbReference>
<dbReference type="SMART" id="SM00176">
    <property type="entry name" value="RAN"/>
    <property type="match status" value="1"/>
</dbReference>